<proteinExistence type="predicted"/>
<organism evidence="2 3">
    <name type="scientific">Pseudolycoriella hygida</name>
    <dbReference type="NCBI Taxonomy" id="35572"/>
    <lineage>
        <taxon>Eukaryota</taxon>
        <taxon>Metazoa</taxon>
        <taxon>Ecdysozoa</taxon>
        <taxon>Arthropoda</taxon>
        <taxon>Hexapoda</taxon>
        <taxon>Insecta</taxon>
        <taxon>Pterygota</taxon>
        <taxon>Neoptera</taxon>
        <taxon>Endopterygota</taxon>
        <taxon>Diptera</taxon>
        <taxon>Nematocera</taxon>
        <taxon>Sciaroidea</taxon>
        <taxon>Sciaridae</taxon>
        <taxon>Pseudolycoriella</taxon>
    </lineage>
</organism>
<keyword evidence="3" id="KW-1185">Reference proteome</keyword>
<dbReference type="Proteomes" id="UP001151699">
    <property type="component" value="Chromosome C"/>
</dbReference>
<reference evidence="2" key="1">
    <citation type="submission" date="2022-07" db="EMBL/GenBank/DDBJ databases">
        <authorList>
            <person name="Trinca V."/>
            <person name="Uliana J.V.C."/>
            <person name="Torres T.T."/>
            <person name="Ward R.J."/>
            <person name="Monesi N."/>
        </authorList>
    </citation>
    <scope>NUCLEOTIDE SEQUENCE</scope>
    <source>
        <strain evidence="2">HSMRA1968</strain>
        <tissue evidence="2">Whole embryos</tissue>
    </source>
</reference>
<evidence type="ECO:0000313" key="2">
    <source>
        <dbReference type="EMBL" id="KAJ6636291.1"/>
    </source>
</evidence>
<dbReference type="AlphaFoldDB" id="A0A9Q0MQU0"/>
<evidence type="ECO:0000256" key="1">
    <source>
        <dbReference type="SAM" id="MobiDB-lite"/>
    </source>
</evidence>
<comment type="caution">
    <text evidence="2">The sequence shown here is derived from an EMBL/GenBank/DDBJ whole genome shotgun (WGS) entry which is preliminary data.</text>
</comment>
<protein>
    <submittedName>
        <fullName evidence="2">Uncharacterized protein</fullName>
    </submittedName>
</protein>
<accession>A0A9Q0MQU0</accession>
<feature type="region of interest" description="Disordered" evidence="1">
    <location>
        <begin position="1"/>
        <end position="31"/>
    </location>
</feature>
<dbReference type="EMBL" id="WJQU01000004">
    <property type="protein sequence ID" value="KAJ6636291.1"/>
    <property type="molecule type" value="Genomic_DNA"/>
</dbReference>
<sequence>MTRLPRSRRLDPKKVRKKRHSTGKTTHQTPRHLKKIPQMNLNMELKYGPNSNHLRLDDKLRDLTLELRVLRYLPELMMLLTKNKLIAYRQQKIDIWLVNIDVHWLRAAFEINQQNVFIACAHAILLKIRRNVINLETALKYYKYQ</sequence>
<evidence type="ECO:0000313" key="3">
    <source>
        <dbReference type="Proteomes" id="UP001151699"/>
    </source>
</evidence>
<name>A0A9Q0MQU0_9DIPT</name>
<gene>
    <name evidence="2" type="ORF">Bhyg_14879</name>
</gene>